<dbReference type="Proteomes" id="UP000297299">
    <property type="component" value="Unassembled WGS sequence"/>
</dbReference>
<gene>
    <name evidence="2" type="ORF">BOTCAL_0676g00010</name>
</gene>
<sequence>MIIVGVIVRTVITAEGYFSSFSPSVSSGGDLESTDYDDGDLPGFGSDSGDAKPASTRSSPRKEVDQEVRSKPRVWIDNDRGDQNTKINKKTDYKDSKGRDKVPFEVVDLESSVNNGDYDGELKYEIRLVQLEHGLRKKKRALDALGRRK</sequence>
<dbReference type="AlphaFoldDB" id="A0A4Y8CHH3"/>
<name>A0A4Y8CHH3_9HELO</name>
<proteinExistence type="predicted"/>
<dbReference type="EMBL" id="PHWZ01000672">
    <property type="protein sequence ID" value="TEY33589.1"/>
    <property type="molecule type" value="Genomic_DNA"/>
</dbReference>
<comment type="caution">
    <text evidence="2">The sequence shown here is derived from an EMBL/GenBank/DDBJ whole genome shotgun (WGS) entry which is preliminary data.</text>
</comment>
<feature type="region of interest" description="Disordered" evidence="1">
    <location>
        <begin position="23"/>
        <end position="97"/>
    </location>
</feature>
<accession>A0A4Y8CHH3</accession>
<evidence type="ECO:0000256" key="1">
    <source>
        <dbReference type="SAM" id="MobiDB-lite"/>
    </source>
</evidence>
<feature type="compositionally biased region" description="Basic and acidic residues" evidence="1">
    <location>
        <begin position="60"/>
        <end position="97"/>
    </location>
</feature>
<reference evidence="2 3" key="1">
    <citation type="submission" date="2017-11" db="EMBL/GenBank/DDBJ databases">
        <title>Comparative genomics of Botrytis spp.</title>
        <authorList>
            <person name="Valero-Jimenez C.A."/>
            <person name="Tapia P."/>
            <person name="Veloso J."/>
            <person name="Silva-Moreno E."/>
            <person name="Staats M."/>
            <person name="Valdes J.H."/>
            <person name="Van Kan J.A.L."/>
        </authorList>
    </citation>
    <scope>NUCLEOTIDE SEQUENCE [LARGE SCALE GENOMIC DNA]</scope>
    <source>
        <strain evidence="2 3">MUCL2830</strain>
    </source>
</reference>
<evidence type="ECO:0000313" key="2">
    <source>
        <dbReference type="EMBL" id="TEY33589.1"/>
    </source>
</evidence>
<dbReference type="OrthoDB" id="10603793at2759"/>
<protein>
    <submittedName>
        <fullName evidence="2">Uncharacterized protein</fullName>
    </submittedName>
</protein>
<organism evidence="2 3">
    <name type="scientific">Botryotinia calthae</name>
    <dbReference type="NCBI Taxonomy" id="38488"/>
    <lineage>
        <taxon>Eukaryota</taxon>
        <taxon>Fungi</taxon>
        <taxon>Dikarya</taxon>
        <taxon>Ascomycota</taxon>
        <taxon>Pezizomycotina</taxon>
        <taxon>Leotiomycetes</taxon>
        <taxon>Helotiales</taxon>
        <taxon>Sclerotiniaceae</taxon>
        <taxon>Botryotinia</taxon>
    </lineage>
</organism>
<evidence type="ECO:0000313" key="3">
    <source>
        <dbReference type="Proteomes" id="UP000297299"/>
    </source>
</evidence>
<keyword evidence="3" id="KW-1185">Reference proteome</keyword>